<name>V6I334_9LEPT</name>
<protein>
    <submittedName>
        <fullName evidence="1">Toxin-antitoxin system, toxin component</fullName>
    </submittedName>
</protein>
<dbReference type="AlphaFoldDB" id="V6I334"/>
<gene>
    <name evidence="1" type="ORF">LEP1GSC062_0742</name>
</gene>
<proteinExistence type="predicted"/>
<sequence>MSEILALKRVFIKIESGSVLDILKHSNMKKYPNQILIIVEIDNYAWVVPAIENKDIFFFKTVYASRKYTSIYLLEINL</sequence>
<dbReference type="EMBL" id="AHMT02000015">
    <property type="protein sequence ID" value="EQA63952.1"/>
    <property type="molecule type" value="Genomic_DNA"/>
</dbReference>
<accession>V6I334</accession>
<dbReference type="Proteomes" id="UP000018747">
    <property type="component" value="Unassembled WGS sequence"/>
</dbReference>
<evidence type="ECO:0000313" key="1">
    <source>
        <dbReference type="EMBL" id="EQA63952.1"/>
    </source>
</evidence>
<keyword evidence="2" id="KW-1185">Reference proteome</keyword>
<dbReference type="RefSeq" id="WP_020983546.1">
    <property type="nucleotide sequence ID" value="NZ_AHMT02000015.1"/>
</dbReference>
<comment type="caution">
    <text evidence="1">The sequence shown here is derived from an EMBL/GenBank/DDBJ whole genome shotgun (WGS) entry which is preliminary data.</text>
</comment>
<reference evidence="1" key="1">
    <citation type="submission" date="2013-05" db="EMBL/GenBank/DDBJ databases">
        <authorList>
            <person name="Harkins D.M."/>
            <person name="Durkin A.S."/>
            <person name="Brinkac L.M."/>
            <person name="Haft D.H."/>
            <person name="Selengut J.D."/>
            <person name="Sanka R."/>
            <person name="DePew J."/>
            <person name="Purushe J."/>
            <person name="Hartskeerl R.A."/>
            <person name="Ahmed A."/>
            <person name="van der Linden H."/>
            <person name="Goris M.G.A."/>
            <person name="Vinetz J.M."/>
            <person name="Sutton G.G."/>
            <person name="Nierman W.C."/>
            <person name="Fouts D.E."/>
        </authorList>
    </citation>
    <scope>NUCLEOTIDE SEQUENCE [LARGE SCALE GENOMIC DNA]</scope>
    <source>
        <strain evidence="1">L 60</strain>
    </source>
</reference>
<organism evidence="1 2">
    <name type="scientific">Leptospira alexanderi serovar Manhao 3 str. L 60</name>
    <dbReference type="NCBI Taxonomy" id="1049759"/>
    <lineage>
        <taxon>Bacteria</taxon>
        <taxon>Pseudomonadati</taxon>
        <taxon>Spirochaetota</taxon>
        <taxon>Spirochaetia</taxon>
        <taxon>Leptospirales</taxon>
        <taxon>Leptospiraceae</taxon>
        <taxon>Leptospira</taxon>
    </lineage>
</organism>
<evidence type="ECO:0000313" key="2">
    <source>
        <dbReference type="Proteomes" id="UP000018747"/>
    </source>
</evidence>